<dbReference type="KEGG" id="kqi:F1D05_30000"/>
<dbReference type="Gene3D" id="2.60.40.1190">
    <property type="match status" value="1"/>
</dbReference>
<keyword evidence="5" id="KW-1185">Reference proteome</keyword>
<evidence type="ECO:0000313" key="4">
    <source>
        <dbReference type="EMBL" id="QNE21381.1"/>
    </source>
</evidence>
<dbReference type="AlphaFoldDB" id="A0A7G6X566"/>
<evidence type="ECO:0000256" key="2">
    <source>
        <dbReference type="SAM" id="SignalP"/>
    </source>
</evidence>
<proteinExistence type="predicted"/>
<reference evidence="5" key="1">
    <citation type="submission" date="2019-09" db="EMBL/GenBank/DDBJ databases">
        <title>Antimicrobial potential of Antarctic Bacteria.</title>
        <authorList>
            <person name="Benaud N."/>
            <person name="Edwards R.J."/>
            <person name="Ferrari B.C."/>
        </authorList>
    </citation>
    <scope>NUCLEOTIDE SEQUENCE [LARGE SCALE GENOMIC DNA]</scope>
    <source>
        <strain evidence="5">SPB151</strain>
    </source>
</reference>
<accession>A0A7G6X566</accession>
<dbReference type="SUPFAM" id="SSF102588">
    <property type="entry name" value="LmbE-like"/>
    <property type="match status" value="1"/>
</dbReference>
<gene>
    <name evidence="4" type="ORF">F1D05_30000</name>
</gene>
<dbReference type="Pfam" id="PF06452">
    <property type="entry name" value="CBM9_1"/>
    <property type="match status" value="1"/>
</dbReference>
<dbReference type="SUPFAM" id="SSF49344">
    <property type="entry name" value="CBD9-like"/>
    <property type="match status" value="1"/>
</dbReference>
<sequence length="1021" mass="107544">MKRHRTMVALLAAAVLIPLGSLAATASAQAGGSPPGRYVAGPDTKIDVMGEWAHPDDDTSIIGPCGVWHQQFGTKCGIIMVTRGEGGGNSAGPELGPDLGLRRENEDRVAHYRSGTVDIFNLDRIDFFYNQSAPLTKYFWDSEETLRRVTRVIRTTQPEIYIGFTPTLAAGHGNHQQAGRLIWEGVLAAADPTKFPEQLRGPGALSTWQVKKVFSGGSTAGTGGTTTAANCATGFVPAAGNLDTVAGVWTGYDSPYKWPAGNLQAQPAGTPKSWQQVADEGRSAYPTQSRVMYKGTSVPACSRFGMTQSFVPFQPNVAADGTANPTAGMDDAILFGATKPDPGGLPRGTLEYLTFSRFLNVAGEAFQATLHLKSGSGRLRPGDVALTVPQGWTVSAPQQVGWVSDRGETRITFTVTPSTTAPVNVNARISALYTSGSKTGYTDNVVRIVSPTEGRFQRWGNWQEYDQWLAKTAPQATRLGRSAAIQSMAIGKTLAVPVVVHNWSNQPQSGTVGLTLPPNFTADAVSKPYPSLAAGAETTVTFQVTNTDIALPAAQNVSIPITTTYSAPAGTGNETLTLSLVPATAIAKASTAPVVDGTASPGEYAGATLDLGRIWQGAAGCTGVDDCGVSATGEGSTAKVNWSDDALYFFIHVRDDYQSYAVTSEECVGHWQADSVEILLDPRGNASEVLKDTANTFKLGIFPFTNDPANRNGNGANGPCWERDADNHQGYSTGPLGIGNAPGVQVATNAAWVGSNETTTPHAYAGGGYDLEVKIPLADLPAAVDPAKLGLNITPYDNDDTSAAGTTTLRHIDMSTRLGWSALGSVQSDPYRWGQAALTGYIPPAGRPTTPTAPDVSNPNLNGVLSPQTIAQSARNGVPISGRVPAPATNKLKVQKAKLSRSSVDLDVSSSGSGTAHLFLWSGLIGAIPVYTTSCSPAADPEPDYGLTPCAVTDGGYPSWSPDMSGHVVKQTTSAITTKTRQLSIPITAAQRDRLRADGRLLLSYETTKGEVQAFDLRLRR</sequence>
<dbReference type="InterPro" id="IPR010502">
    <property type="entry name" value="Carb-bd_dom_fam9"/>
</dbReference>
<feature type="domain" description="Carbohydrate-binding" evidence="3">
    <location>
        <begin position="630"/>
        <end position="840"/>
    </location>
</feature>
<keyword evidence="1" id="KW-0862">Zinc</keyword>
<evidence type="ECO:0000313" key="5">
    <source>
        <dbReference type="Proteomes" id="UP000515563"/>
    </source>
</evidence>
<dbReference type="GO" id="GO:0016137">
    <property type="term" value="P:glycoside metabolic process"/>
    <property type="evidence" value="ECO:0007669"/>
    <property type="project" value="UniProtKB-ARBA"/>
</dbReference>
<dbReference type="GO" id="GO:0030246">
    <property type="term" value="F:carbohydrate binding"/>
    <property type="evidence" value="ECO:0007669"/>
    <property type="project" value="InterPro"/>
</dbReference>
<name>A0A7G6X566_9ACTN</name>
<dbReference type="Pfam" id="PF02585">
    <property type="entry name" value="PIG-L"/>
    <property type="match status" value="1"/>
</dbReference>
<reference evidence="4 5" key="2">
    <citation type="journal article" date="2020" name="Microbiol. Resour. Announc.">
        <title>Antarctic desert soil bacteria exhibit high novel natural product potential, evaluated through long-read genome sequencing and comparative genomics.</title>
        <authorList>
            <person name="Benaud N."/>
            <person name="Edwards R.J."/>
            <person name="Amos T.G."/>
            <person name="D'Agostino P.M."/>
            <person name="Gutierrez-Chavez C."/>
            <person name="Montgomery K."/>
            <person name="Nicetic I."/>
            <person name="Ferrari B.C."/>
        </authorList>
    </citation>
    <scope>NUCLEOTIDE SEQUENCE [LARGE SCALE GENOMIC DNA]</scope>
    <source>
        <strain evidence="4 5">SPB151</strain>
    </source>
</reference>
<evidence type="ECO:0000259" key="3">
    <source>
        <dbReference type="Pfam" id="PF06452"/>
    </source>
</evidence>
<dbReference type="InterPro" id="IPR003737">
    <property type="entry name" value="GlcNAc_PI_deacetylase-related"/>
</dbReference>
<dbReference type="RefSeq" id="WP_185443781.1">
    <property type="nucleotide sequence ID" value="NZ_CP043661.1"/>
</dbReference>
<keyword evidence="2" id="KW-0732">Signal</keyword>
<feature type="signal peptide" evidence="2">
    <location>
        <begin position="1"/>
        <end position="23"/>
    </location>
</feature>
<dbReference type="Gene3D" id="3.40.50.10320">
    <property type="entry name" value="LmbE-like"/>
    <property type="match status" value="1"/>
</dbReference>
<dbReference type="InterPro" id="IPR024078">
    <property type="entry name" value="LmbE-like_dom_sf"/>
</dbReference>
<dbReference type="Proteomes" id="UP000515563">
    <property type="component" value="Chromosome"/>
</dbReference>
<dbReference type="CDD" id="cd09619">
    <property type="entry name" value="CBM9_like_4"/>
    <property type="match status" value="1"/>
</dbReference>
<dbReference type="EMBL" id="CP043661">
    <property type="protein sequence ID" value="QNE21381.1"/>
    <property type="molecule type" value="Genomic_DNA"/>
</dbReference>
<dbReference type="GO" id="GO:0004553">
    <property type="term" value="F:hydrolase activity, hydrolyzing O-glycosyl compounds"/>
    <property type="evidence" value="ECO:0007669"/>
    <property type="project" value="InterPro"/>
</dbReference>
<protein>
    <submittedName>
        <fullName evidence="4">LmbE family protein</fullName>
    </submittedName>
</protein>
<evidence type="ECO:0000256" key="1">
    <source>
        <dbReference type="ARBA" id="ARBA00022833"/>
    </source>
</evidence>
<feature type="chain" id="PRO_5028998205" evidence="2">
    <location>
        <begin position="24"/>
        <end position="1021"/>
    </location>
</feature>
<organism evidence="4 5">
    <name type="scientific">Kribbella qitaiheensis</name>
    <dbReference type="NCBI Taxonomy" id="1544730"/>
    <lineage>
        <taxon>Bacteria</taxon>
        <taxon>Bacillati</taxon>
        <taxon>Actinomycetota</taxon>
        <taxon>Actinomycetes</taxon>
        <taxon>Propionibacteriales</taxon>
        <taxon>Kribbellaceae</taxon>
        <taxon>Kribbella</taxon>
    </lineage>
</organism>
<dbReference type="GO" id="GO:0016052">
    <property type="term" value="P:carbohydrate catabolic process"/>
    <property type="evidence" value="ECO:0007669"/>
    <property type="project" value="InterPro"/>
</dbReference>